<evidence type="ECO:0000313" key="6">
    <source>
        <dbReference type="EMBL" id="SOC10674.1"/>
    </source>
</evidence>
<dbReference type="PROSITE" id="PS50110">
    <property type="entry name" value="RESPONSE_REGULATORY"/>
    <property type="match status" value="1"/>
</dbReference>
<keyword evidence="3" id="KW-0804">Transcription</keyword>
<feature type="domain" description="Response regulatory" evidence="5">
    <location>
        <begin position="2"/>
        <end position="112"/>
    </location>
</feature>
<dbReference type="PANTHER" id="PTHR44591">
    <property type="entry name" value="STRESS RESPONSE REGULATOR PROTEIN 1"/>
    <property type="match status" value="1"/>
</dbReference>
<dbReference type="AlphaFoldDB" id="A0A285SR36"/>
<dbReference type="Gene3D" id="3.40.50.2300">
    <property type="match status" value="1"/>
</dbReference>
<keyword evidence="7" id="KW-1185">Reference proteome</keyword>
<name>A0A285SR36_9HYPH</name>
<dbReference type="EMBL" id="OBML01000006">
    <property type="protein sequence ID" value="SOC10674.1"/>
    <property type="molecule type" value="Genomic_DNA"/>
</dbReference>
<dbReference type="PANTHER" id="PTHR44591:SF3">
    <property type="entry name" value="RESPONSE REGULATORY DOMAIN-CONTAINING PROTEIN"/>
    <property type="match status" value="1"/>
</dbReference>
<reference evidence="6 7" key="1">
    <citation type="submission" date="2017-08" db="EMBL/GenBank/DDBJ databases">
        <authorList>
            <person name="de Groot N.N."/>
        </authorList>
    </citation>
    <scope>NUCLEOTIDE SEQUENCE [LARGE SCALE GENOMIC DNA]</scope>
    <source>
        <strain evidence="6 7">USBA 352</strain>
    </source>
</reference>
<evidence type="ECO:0000256" key="4">
    <source>
        <dbReference type="PROSITE-ProRule" id="PRU00169"/>
    </source>
</evidence>
<dbReference type="RefSeq" id="WP_171901453.1">
    <property type="nucleotide sequence ID" value="NZ_JAJGNR010000002.1"/>
</dbReference>
<sequence>MTIHIVEDDPGVGDSLALLLGEIGHEVEVYPDAESFFENAPPGPQDILIVDLGLPGLSGVQLIRWVARLAAPPRVIAITGQSRRAIAELFGDDLQPVLLRKPLTEEALVALL</sequence>
<protein>
    <submittedName>
        <fullName evidence="6">Response regulator receiver domain-containing protein</fullName>
    </submittedName>
</protein>
<evidence type="ECO:0000259" key="5">
    <source>
        <dbReference type="PROSITE" id="PS50110"/>
    </source>
</evidence>
<dbReference type="GO" id="GO:0000160">
    <property type="term" value="P:phosphorelay signal transduction system"/>
    <property type="evidence" value="ECO:0007669"/>
    <property type="project" value="InterPro"/>
</dbReference>
<keyword evidence="1 4" id="KW-0597">Phosphoprotein</keyword>
<dbReference type="SMART" id="SM00448">
    <property type="entry name" value="REC"/>
    <property type="match status" value="1"/>
</dbReference>
<dbReference type="Pfam" id="PF00072">
    <property type="entry name" value="Response_reg"/>
    <property type="match status" value="1"/>
</dbReference>
<organism evidence="6 7">
    <name type="scientific">Stappia indica</name>
    <dbReference type="NCBI Taxonomy" id="538381"/>
    <lineage>
        <taxon>Bacteria</taxon>
        <taxon>Pseudomonadati</taxon>
        <taxon>Pseudomonadota</taxon>
        <taxon>Alphaproteobacteria</taxon>
        <taxon>Hyphomicrobiales</taxon>
        <taxon>Stappiaceae</taxon>
        <taxon>Stappia</taxon>
    </lineage>
</organism>
<dbReference type="STRING" id="538381.GCA_001696535_02806"/>
<keyword evidence="2" id="KW-0805">Transcription regulation</keyword>
<accession>A0A285SR36</accession>
<evidence type="ECO:0000256" key="3">
    <source>
        <dbReference type="ARBA" id="ARBA00023163"/>
    </source>
</evidence>
<dbReference type="InterPro" id="IPR001789">
    <property type="entry name" value="Sig_transdc_resp-reg_receiver"/>
</dbReference>
<gene>
    <name evidence="6" type="ORF">SAMN05421512_106279</name>
</gene>
<dbReference type="InterPro" id="IPR050595">
    <property type="entry name" value="Bact_response_regulator"/>
</dbReference>
<dbReference type="SUPFAM" id="SSF52172">
    <property type="entry name" value="CheY-like"/>
    <property type="match status" value="1"/>
</dbReference>
<evidence type="ECO:0000256" key="2">
    <source>
        <dbReference type="ARBA" id="ARBA00023015"/>
    </source>
</evidence>
<feature type="modified residue" description="4-aspartylphosphate" evidence="4">
    <location>
        <position position="51"/>
    </location>
</feature>
<dbReference type="InterPro" id="IPR011006">
    <property type="entry name" value="CheY-like_superfamily"/>
</dbReference>
<proteinExistence type="predicted"/>
<evidence type="ECO:0000313" key="7">
    <source>
        <dbReference type="Proteomes" id="UP000219331"/>
    </source>
</evidence>
<dbReference type="Proteomes" id="UP000219331">
    <property type="component" value="Unassembled WGS sequence"/>
</dbReference>
<evidence type="ECO:0000256" key="1">
    <source>
        <dbReference type="ARBA" id="ARBA00022553"/>
    </source>
</evidence>